<dbReference type="EMBL" id="CAADFS010000005">
    <property type="protein sequence ID" value="VFK38631.1"/>
    <property type="molecule type" value="Genomic_DNA"/>
</dbReference>
<dbReference type="InterPro" id="IPR001646">
    <property type="entry name" value="5peptide_repeat"/>
</dbReference>
<protein>
    <submittedName>
        <fullName evidence="1">Pentapeptide repeat-containing protein</fullName>
    </submittedName>
</protein>
<accession>A0A450YAQ6</accession>
<proteinExistence type="predicted"/>
<sequence length="482" mass="55150">MHQLSLLTPKTLLSTNSLEKPGSYVGIELEGYHFSDDNLDYQFMNGVSLRGCLFKSKKIRHTEVREALFQGCQFIECDLTSSDFVYSKLISCIFINCRLDNGEWLESEFTSCHFYNSIFNHTTMNLTIFNNCKFDKESSSGLGDRSVSYNVFNNCKFEYNADLCPIVDRNFGIISPIPTNAESDSEQLLTKMSYLLYSNRLTVNEFVNISSQVVYQLLKTPNRSYLLKIKYLSLICRSYLNYQRISPLGIQRLEKSITQKIQQSNSNNEEIFVELTQLIMTIRLIFGQRMNEIESKLAELDYERDAIVVSSRLYFAERYTESQVHFLQEYIEDYCDIDRGAVKYSVKHRSTEILSYFLTNFGNTPVNLAVLLGAYLSALTLFNVTVQAAGNIKRIFSASIGRNEAQAETKSIQRSQNIIKILVGKHEGEIALKTEQLSHNEEQAGKVLEIGDSAQLEITIQYPSEMEQTKDKGIVLHIEGKE</sequence>
<name>A0A450YAQ6_9GAMM</name>
<dbReference type="SUPFAM" id="SSF141571">
    <property type="entry name" value="Pentapeptide repeat-like"/>
    <property type="match status" value="1"/>
</dbReference>
<organism evidence="1">
    <name type="scientific">Candidatus Kentrum sp. TC</name>
    <dbReference type="NCBI Taxonomy" id="2126339"/>
    <lineage>
        <taxon>Bacteria</taxon>
        <taxon>Pseudomonadati</taxon>
        <taxon>Pseudomonadota</taxon>
        <taxon>Gammaproteobacteria</taxon>
        <taxon>Candidatus Kentrum</taxon>
    </lineage>
</organism>
<reference evidence="1" key="1">
    <citation type="submission" date="2019-02" db="EMBL/GenBank/DDBJ databases">
        <authorList>
            <person name="Gruber-Vodicka R. H."/>
            <person name="Seah K. B. B."/>
        </authorList>
    </citation>
    <scope>NUCLEOTIDE SEQUENCE</scope>
    <source>
        <strain evidence="1">BECK_BZ123</strain>
    </source>
</reference>
<evidence type="ECO:0000313" key="1">
    <source>
        <dbReference type="EMBL" id="VFK38631.1"/>
    </source>
</evidence>
<dbReference type="Gene3D" id="2.160.20.80">
    <property type="entry name" value="E3 ubiquitin-protein ligase SopA"/>
    <property type="match status" value="1"/>
</dbReference>
<dbReference type="Pfam" id="PF00805">
    <property type="entry name" value="Pentapeptide"/>
    <property type="match status" value="1"/>
</dbReference>
<gene>
    <name evidence="1" type="ORF">BECKTC1821D_GA0114238_100514</name>
</gene>
<dbReference type="AlphaFoldDB" id="A0A450YAQ6"/>